<organism evidence="3 4">
    <name type="scientific">Anaeramoeba ignava</name>
    <name type="common">Anaerobic marine amoeba</name>
    <dbReference type="NCBI Taxonomy" id="1746090"/>
    <lineage>
        <taxon>Eukaryota</taxon>
        <taxon>Metamonada</taxon>
        <taxon>Anaeramoebidae</taxon>
        <taxon>Anaeramoeba</taxon>
    </lineage>
</organism>
<keyword evidence="1" id="KW-0472">Membrane</keyword>
<dbReference type="AlphaFoldDB" id="A0A9Q0LG22"/>
<dbReference type="OrthoDB" id="529273at2759"/>
<evidence type="ECO:0000256" key="1">
    <source>
        <dbReference type="SAM" id="Phobius"/>
    </source>
</evidence>
<dbReference type="Pfam" id="PF04577">
    <property type="entry name" value="Glyco_transf_61"/>
    <property type="match status" value="1"/>
</dbReference>
<keyword evidence="4" id="KW-1185">Reference proteome</keyword>
<dbReference type="Proteomes" id="UP001149090">
    <property type="component" value="Unassembled WGS sequence"/>
</dbReference>
<reference evidence="3" key="1">
    <citation type="submission" date="2022-10" db="EMBL/GenBank/DDBJ databases">
        <title>Novel sulphate-reducing endosymbionts in the free-living metamonad Anaeramoeba.</title>
        <authorList>
            <person name="Jerlstrom-Hultqvist J."/>
            <person name="Cepicka I."/>
            <person name="Gallot-Lavallee L."/>
            <person name="Salas-Leiva D."/>
            <person name="Curtis B.A."/>
            <person name="Zahonova K."/>
            <person name="Pipaliya S."/>
            <person name="Dacks J."/>
            <person name="Roger A.J."/>
        </authorList>
    </citation>
    <scope>NUCLEOTIDE SEQUENCE</scope>
    <source>
        <strain evidence="3">BMAN</strain>
    </source>
</reference>
<name>A0A9Q0LG22_ANAIG</name>
<keyword evidence="1" id="KW-0812">Transmembrane</keyword>
<accession>A0A9Q0LG22</accession>
<protein>
    <recommendedName>
        <fullName evidence="2">Glycosyltransferase 61 catalytic domain-containing protein</fullName>
    </recommendedName>
</protein>
<dbReference type="InterPro" id="IPR049625">
    <property type="entry name" value="Glyco_transf_61_cat"/>
</dbReference>
<feature type="transmembrane region" description="Helical" evidence="1">
    <location>
        <begin position="21"/>
        <end position="41"/>
    </location>
</feature>
<feature type="domain" description="Glycosyltransferase 61 catalytic" evidence="2">
    <location>
        <begin position="203"/>
        <end position="378"/>
    </location>
</feature>
<evidence type="ECO:0000313" key="3">
    <source>
        <dbReference type="EMBL" id="KAJ5072621.1"/>
    </source>
</evidence>
<sequence length="445" mass="53508">MKLINFIQNILKIFESLDSKIISIVIILFTIFIIFLTQSSFPFSDQNEHNITDFHFYDNLIQYENPYLNQTEYDLRFFHSENYGKQPIITQKIKSENEINYQIQYYSFALDTPNFLDEKSFDLFIQLESERYNQTIDKKEKKIYYNYTQVMEGNISFSQNRKFRKIPECNPVVELSSFKNPFITKPRHFQKLVLGNTRWAEQFQHWIDRCAPVLLQIRPMIKDQGWTIVTTKPRDPIIYKFWEFVKKDFNVSVEFTRNMHSYKVDNLLFPCNLPWDNMRKFPEVKNFLLKSILGNESWESFQDHDPQNIVYMPRVNNYNKRDVLNDQQIRDYLQNRFGDKLKIFTHKNFTDFKDLVRFFSSAKVVIGLHGGAFYNILYSLSHPIIIEFHKKEYFKADASIFWICHTNGYEYWRDYADSYENGFLIPLNRVEQILNAALHENYTSG</sequence>
<gene>
    <name evidence="3" type="ORF">M0811_01636</name>
</gene>
<evidence type="ECO:0000313" key="4">
    <source>
        <dbReference type="Proteomes" id="UP001149090"/>
    </source>
</evidence>
<comment type="caution">
    <text evidence="3">The sequence shown here is derived from an EMBL/GenBank/DDBJ whole genome shotgun (WGS) entry which is preliminary data.</text>
</comment>
<keyword evidence="1" id="KW-1133">Transmembrane helix</keyword>
<proteinExistence type="predicted"/>
<dbReference type="GO" id="GO:0016757">
    <property type="term" value="F:glycosyltransferase activity"/>
    <property type="evidence" value="ECO:0007669"/>
    <property type="project" value="InterPro"/>
</dbReference>
<dbReference type="EMBL" id="JAPDFW010000081">
    <property type="protein sequence ID" value="KAJ5072621.1"/>
    <property type="molecule type" value="Genomic_DNA"/>
</dbReference>
<evidence type="ECO:0000259" key="2">
    <source>
        <dbReference type="Pfam" id="PF04577"/>
    </source>
</evidence>